<protein>
    <submittedName>
        <fullName evidence="8">Uncharacterized protein</fullName>
    </submittedName>
</protein>
<dbReference type="AlphaFoldDB" id="A0A6S7HH29"/>
<comment type="similarity">
    <text evidence="2">Belongs to the fucolectin family.</text>
</comment>
<dbReference type="EMBL" id="CACRXK020004355">
    <property type="protein sequence ID" value="CAB4002440.1"/>
    <property type="molecule type" value="Genomic_DNA"/>
</dbReference>
<sequence length="234" mass="26738">MRRQVALVLAIAVMVRKTTSEELGVSANLALHEKTGESSKYISDTEGMNAVNGRVDDVKTAQHFASALPNDDPDPYWYVELDDMYLVQTVEIISRRDCCVDRVETIEVRVGERLNDDGGKTNPLCGEPKNMNNIPKHTFRCEVYGKFVTVKKANPPVIYCLVLLEVMVNKEPTRDDLTDNGKHNAKIGDVHDFSKKKHSVVYVLPRKPDRYFYFESQLLQALQIWEIEIYEETQ</sequence>
<comment type="subunit">
    <text evidence="3">Homotrimer.</text>
</comment>
<dbReference type="InterPro" id="IPR008979">
    <property type="entry name" value="Galactose-bd-like_sf"/>
</dbReference>
<accession>A0A6S7HH29</accession>
<evidence type="ECO:0000256" key="3">
    <source>
        <dbReference type="ARBA" id="ARBA00011233"/>
    </source>
</evidence>
<dbReference type="PANTHER" id="PTHR45713:SF6">
    <property type="entry name" value="F5_8 TYPE C DOMAIN-CONTAINING PROTEIN"/>
    <property type="match status" value="1"/>
</dbReference>
<keyword evidence="9" id="KW-1185">Reference proteome</keyword>
<dbReference type="GO" id="GO:0001868">
    <property type="term" value="P:regulation of complement activation, lectin pathway"/>
    <property type="evidence" value="ECO:0007669"/>
    <property type="project" value="UniProtKB-ARBA"/>
</dbReference>
<gene>
    <name evidence="8" type="ORF">PACLA_8A021515</name>
</gene>
<reference evidence="8" key="1">
    <citation type="submission" date="2020-04" db="EMBL/GenBank/DDBJ databases">
        <authorList>
            <person name="Alioto T."/>
            <person name="Alioto T."/>
            <person name="Gomez Garrido J."/>
        </authorList>
    </citation>
    <scope>NUCLEOTIDE SEQUENCE</scope>
    <source>
        <strain evidence="8">A484AB</strain>
    </source>
</reference>
<name>A0A6S7HH29_PARCT</name>
<keyword evidence="6" id="KW-0106">Calcium</keyword>
<comment type="function">
    <text evidence="1">Acts as a defensive agent. Recognizes blood group fucosylated oligosaccharides including A, B, H and Lewis B-type antigens. Does not recognize Lewis A antigen and has low affinity for monovalent haptens.</text>
</comment>
<dbReference type="GO" id="GO:0042806">
    <property type="term" value="F:fucose binding"/>
    <property type="evidence" value="ECO:0007669"/>
    <property type="project" value="UniProtKB-ARBA"/>
</dbReference>
<evidence type="ECO:0000256" key="6">
    <source>
        <dbReference type="ARBA" id="ARBA00022837"/>
    </source>
</evidence>
<evidence type="ECO:0000256" key="4">
    <source>
        <dbReference type="ARBA" id="ARBA00022723"/>
    </source>
</evidence>
<dbReference type="SUPFAM" id="SSF49785">
    <property type="entry name" value="Galactose-binding domain-like"/>
    <property type="match status" value="1"/>
</dbReference>
<dbReference type="GO" id="GO:0010185">
    <property type="term" value="P:regulation of cellular defense response"/>
    <property type="evidence" value="ECO:0007669"/>
    <property type="project" value="UniProtKB-ARBA"/>
</dbReference>
<dbReference type="GO" id="GO:0046872">
    <property type="term" value="F:metal ion binding"/>
    <property type="evidence" value="ECO:0007669"/>
    <property type="project" value="UniProtKB-KW"/>
</dbReference>
<organism evidence="8 9">
    <name type="scientific">Paramuricea clavata</name>
    <name type="common">Red gorgonian</name>
    <name type="synonym">Violescent sea-whip</name>
    <dbReference type="NCBI Taxonomy" id="317549"/>
    <lineage>
        <taxon>Eukaryota</taxon>
        <taxon>Metazoa</taxon>
        <taxon>Cnidaria</taxon>
        <taxon>Anthozoa</taxon>
        <taxon>Octocorallia</taxon>
        <taxon>Malacalcyonacea</taxon>
        <taxon>Plexauridae</taxon>
        <taxon>Paramuricea</taxon>
    </lineage>
</organism>
<comment type="caution">
    <text evidence="8">The sequence shown here is derived from an EMBL/GenBank/DDBJ whole genome shotgun (WGS) entry which is preliminary data.</text>
</comment>
<dbReference type="Proteomes" id="UP001152795">
    <property type="component" value="Unassembled WGS sequence"/>
</dbReference>
<proteinExistence type="inferred from homology"/>
<dbReference type="SMART" id="SM00607">
    <property type="entry name" value="FTP"/>
    <property type="match status" value="1"/>
</dbReference>
<evidence type="ECO:0000256" key="1">
    <source>
        <dbReference type="ARBA" id="ARBA00002219"/>
    </source>
</evidence>
<dbReference type="InterPro" id="IPR006585">
    <property type="entry name" value="FTP1"/>
</dbReference>
<evidence type="ECO:0000256" key="7">
    <source>
        <dbReference type="ARBA" id="ARBA00023157"/>
    </source>
</evidence>
<dbReference type="InterPro" id="IPR051941">
    <property type="entry name" value="BG_Antigen-Binding_Lectin"/>
</dbReference>
<keyword evidence="4" id="KW-0479">Metal-binding</keyword>
<evidence type="ECO:0000313" key="8">
    <source>
        <dbReference type="EMBL" id="CAB4002440.1"/>
    </source>
</evidence>
<keyword evidence="7" id="KW-1015">Disulfide bond</keyword>
<evidence type="ECO:0000313" key="9">
    <source>
        <dbReference type="Proteomes" id="UP001152795"/>
    </source>
</evidence>
<dbReference type="Gene3D" id="2.60.120.260">
    <property type="entry name" value="Galactose-binding domain-like"/>
    <property type="match status" value="1"/>
</dbReference>
<feature type="non-terminal residue" evidence="8">
    <location>
        <position position="234"/>
    </location>
</feature>
<keyword evidence="5" id="KW-0430">Lectin</keyword>
<dbReference type="OrthoDB" id="547680at2759"/>
<dbReference type="PANTHER" id="PTHR45713">
    <property type="entry name" value="FTP DOMAIN-CONTAINING PROTEIN"/>
    <property type="match status" value="1"/>
</dbReference>
<dbReference type="Pfam" id="PF22633">
    <property type="entry name" value="F5_F8_type_C_2"/>
    <property type="match status" value="1"/>
</dbReference>
<evidence type="ECO:0000256" key="2">
    <source>
        <dbReference type="ARBA" id="ARBA00010147"/>
    </source>
</evidence>
<evidence type="ECO:0000256" key="5">
    <source>
        <dbReference type="ARBA" id="ARBA00022734"/>
    </source>
</evidence>